<dbReference type="SUPFAM" id="SSF55604">
    <property type="entry name" value="Glucose permease domain IIB"/>
    <property type="match status" value="1"/>
</dbReference>
<keyword evidence="10 15" id="KW-0472">Membrane</keyword>
<keyword evidence="8" id="KW-0418">Kinase</keyword>
<keyword evidence="5 19" id="KW-0808">Transferase</keyword>
<feature type="transmembrane region" description="Helical" evidence="15">
    <location>
        <begin position="262"/>
        <end position="280"/>
    </location>
</feature>
<dbReference type="Pfam" id="PF02378">
    <property type="entry name" value="PTS_EIIC"/>
    <property type="match status" value="1"/>
</dbReference>
<dbReference type="Gene3D" id="2.70.70.10">
    <property type="entry name" value="Glucose Permease (Domain IIA)"/>
    <property type="match status" value="1"/>
</dbReference>
<evidence type="ECO:0000259" key="18">
    <source>
        <dbReference type="PROSITE" id="PS51103"/>
    </source>
</evidence>
<evidence type="ECO:0000259" key="17">
    <source>
        <dbReference type="PROSITE" id="PS51098"/>
    </source>
</evidence>
<feature type="domain" description="PTS EIIC type-1" evidence="18">
    <location>
        <begin position="116"/>
        <end position="476"/>
    </location>
</feature>
<evidence type="ECO:0000313" key="19">
    <source>
        <dbReference type="EMBL" id="MFO3666458.1"/>
    </source>
</evidence>
<evidence type="ECO:0000256" key="11">
    <source>
        <dbReference type="ARBA" id="ARBA00044053"/>
    </source>
</evidence>
<feature type="transmembrane region" description="Helical" evidence="15">
    <location>
        <begin position="292"/>
        <end position="311"/>
    </location>
</feature>
<dbReference type="GO" id="GO:0016740">
    <property type="term" value="F:transferase activity"/>
    <property type="evidence" value="ECO:0007669"/>
    <property type="project" value="UniProtKB-KW"/>
</dbReference>
<feature type="transmembrane region" description="Helical" evidence="15">
    <location>
        <begin position="397"/>
        <end position="419"/>
    </location>
</feature>
<evidence type="ECO:0000256" key="3">
    <source>
        <dbReference type="ARBA" id="ARBA00022475"/>
    </source>
</evidence>
<dbReference type="PANTHER" id="PTHR30175:SF4">
    <property type="entry name" value="PTS SYSTEM TREHALOSE-SPECIFIC EIIBC COMPONENT"/>
    <property type="match status" value="1"/>
</dbReference>
<dbReference type="Gene3D" id="3.30.1360.60">
    <property type="entry name" value="Glucose permease domain IIB"/>
    <property type="match status" value="1"/>
</dbReference>
<evidence type="ECO:0000256" key="4">
    <source>
        <dbReference type="ARBA" id="ARBA00022597"/>
    </source>
</evidence>
<keyword evidence="6" id="KW-0598">Phosphotransferase system</keyword>
<keyword evidence="20" id="KW-1185">Reference proteome</keyword>
<evidence type="ECO:0000256" key="12">
    <source>
        <dbReference type="ARBA" id="ARBA00045139"/>
    </source>
</evidence>
<evidence type="ECO:0000256" key="10">
    <source>
        <dbReference type="ARBA" id="ARBA00023136"/>
    </source>
</evidence>
<reference evidence="19 20" key="1">
    <citation type="journal article" date="2025" name="Anaerobe">
        <title>Description of Anaerococcus kampingiae sp. nov., Anaerococcus groningensis sp. nov., Anaerococcus martiniensis sp. nov., and Anaerococcus cruorum sp. nov., isolated from human clinical specimens.</title>
        <authorList>
            <person name="Boiten K.E."/>
            <person name="Meijer J."/>
            <person name="van Wezel E.M."/>
            <person name="Veloo A.C.M."/>
        </authorList>
    </citation>
    <scope>NUCLEOTIDE SEQUENCE [LARGE SCALE GENOMIC DNA]</scope>
    <source>
        <strain evidence="19 20">ENR0874</strain>
    </source>
</reference>
<feature type="domain" description="PTS EIIA type-1" evidence="16">
    <location>
        <begin position="522"/>
        <end position="626"/>
    </location>
</feature>
<keyword evidence="3" id="KW-1003">Cell membrane</keyword>
<dbReference type="PROSITE" id="PS00371">
    <property type="entry name" value="PTS_EIIA_TYPE_1_HIS"/>
    <property type="match status" value="1"/>
</dbReference>
<dbReference type="InterPro" id="IPR036878">
    <property type="entry name" value="Glu_permease_IIB"/>
</dbReference>
<evidence type="ECO:0000256" key="14">
    <source>
        <dbReference type="PROSITE-ProRule" id="PRU00421"/>
    </source>
</evidence>
<feature type="domain" description="PTS EIIB type-1" evidence="17">
    <location>
        <begin position="4"/>
        <end position="87"/>
    </location>
</feature>
<evidence type="ECO:0000256" key="5">
    <source>
        <dbReference type="ARBA" id="ARBA00022679"/>
    </source>
</evidence>
<feature type="transmembrane region" description="Helical" evidence="15">
    <location>
        <begin position="108"/>
        <end position="134"/>
    </location>
</feature>
<dbReference type="InterPro" id="IPR001127">
    <property type="entry name" value="PTS_EIIA_1_perm"/>
</dbReference>
<keyword evidence="9 15" id="KW-1133">Transmembrane helix</keyword>
<dbReference type="InterPro" id="IPR010973">
    <property type="entry name" value="PTS_IIBC_sucr"/>
</dbReference>
<name>A0ABW9MBY0_9FIRM</name>
<evidence type="ECO:0000256" key="15">
    <source>
        <dbReference type="SAM" id="Phobius"/>
    </source>
</evidence>
<proteinExistence type="predicted"/>
<keyword evidence="4" id="KW-0762">Sugar transport</keyword>
<dbReference type="InterPro" id="IPR001996">
    <property type="entry name" value="PTS_IIB_1"/>
</dbReference>
<dbReference type="InterPro" id="IPR013013">
    <property type="entry name" value="PTS_EIIC_1"/>
</dbReference>
<accession>A0ABW9MBY0</accession>
<dbReference type="EC" id="2.7.1.211" evidence="11"/>
<dbReference type="InterPro" id="IPR018113">
    <property type="entry name" value="PTrfase_EIIB_Cys"/>
</dbReference>
<comment type="subcellular location">
    <subcellularLocation>
        <location evidence="1">Cell membrane</location>
        <topology evidence="1">Multi-pass membrane protein</topology>
    </subcellularLocation>
</comment>
<dbReference type="Proteomes" id="UP001637994">
    <property type="component" value="Unassembled WGS sequence"/>
</dbReference>
<feature type="active site" description="Phosphocysteine intermediate; for EIIB activity" evidence="14">
    <location>
        <position position="26"/>
    </location>
</feature>
<dbReference type="NCBIfam" id="TIGR01996">
    <property type="entry name" value="PTS-II-BC-sucr"/>
    <property type="match status" value="1"/>
</dbReference>
<feature type="transmembrane region" description="Helical" evidence="15">
    <location>
        <begin position="154"/>
        <end position="172"/>
    </location>
</feature>
<dbReference type="Pfam" id="PF00358">
    <property type="entry name" value="PTS_EIIA_1"/>
    <property type="match status" value="1"/>
</dbReference>
<dbReference type="PANTHER" id="PTHR30175">
    <property type="entry name" value="PHOSPHOTRANSFERASE SYSTEM TRANSPORT PROTEIN"/>
    <property type="match status" value="1"/>
</dbReference>
<dbReference type="CDD" id="cd00212">
    <property type="entry name" value="PTS_IIB_glc"/>
    <property type="match status" value="1"/>
</dbReference>
<dbReference type="PROSITE" id="PS01035">
    <property type="entry name" value="PTS_EIIB_TYPE_1_CYS"/>
    <property type="match status" value="1"/>
</dbReference>
<feature type="transmembrane region" description="Helical" evidence="15">
    <location>
        <begin position="216"/>
        <end position="241"/>
    </location>
</feature>
<feature type="transmembrane region" description="Helical" evidence="15">
    <location>
        <begin position="184"/>
        <end position="204"/>
    </location>
</feature>
<dbReference type="InterPro" id="IPR011055">
    <property type="entry name" value="Dup_hybrid_motif"/>
</dbReference>
<sequence length="651" mass="69435">MNNQELAKIIVDKVGGKDNIISYQHCATRLRLVLRDFDKIDRDFIDDLEGVQGTNIANGQYQVILGPGKVNLVTGEVGKIVGESGSAQDSDEPKGNILQRGVKVLSDIFVPIIPAIVAAGLLMGINNILTSPFFNGRTDSIISLYPQIADLANMINVFSSAAFAFLPVLIGFSATKKFGGNPFLGAAMGMIMVHPELLNAYALGTTAPADVPVWNILGLAIPAVGYQGTVLPVLAVSWILAKIENFLHDKTPIWLDNLTTPLLATLITGFITFILVGPIMRNAGDMLTNAITFIYTKLGFVGGAIFGLLYAPITLTGMHHSFIPIETQLIANQAVSGGSFIFPTASMNNVAQGAAVIAVLLTTKNEKMKSTAAASGVSAMLGITEPAMFGITLRLRYPFIAAIIGSAAGSAYIALRHVLAIALGAAGIPGIISIRPENWLDFIIGLVIAMVVAFGLTIFFGKSNMFAAKEKPAPKAEPKKDEKTEEKLVEKEEVKAAPAKKEIIEIFNPVKGEVFNVSQSVDQTFASKMMGDGVCINPSEGRVYAPFDGEVASIFPTGHAVTLTSADGINVLIHIGVDTVSLDGQGFTKHVKDGDKVKTGDLLIEFDPDLIKSKGLSDQTMVIIMDSDDMDIKFKQGLRDKAAKIMEIKNA</sequence>
<evidence type="ECO:0000313" key="20">
    <source>
        <dbReference type="Proteomes" id="UP001637994"/>
    </source>
</evidence>
<dbReference type="NCBIfam" id="TIGR00830">
    <property type="entry name" value="PTBA"/>
    <property type="match status" value="1"/>
</dbReference>
<evidence type="ECO:0000256" key="7">
    <source>
        <dbReference type="ARBA" id="ARBA00022692"/>
    </source>
</evidence>
<dbReference type="InterPro" id="IPR050558">
    <property type="entry name" value="PTS_Sugar-Specific_Components"/>
</dbReference>
<dbReference type="RefSeq" id="WP_265237072.1">
    <property type="nucleotide sequence ID" value="NZ_JBGMEF010000007.1"/>
</dbReference>
<organism evidence="19 20">
    <name type="scientific">Anaerococcus kampingae</name>
    <dbReference type="NCBI Taxonomy" id="3115614"/>
    <lineage>
        <taxon>Bacteria</taxon>
        <taxon>Bacillati</taxon>
        <taxon>Bacillota</taxon>
        <taxon>Tissierellia</taxon>
        <taxon>Tissierellales</taxon>
        <taxon>Peptoniphilaceae</taxon>
        <taxon>Anaerococcus</taxon>
    </lineage>
</organism>
<comment type="caution">
    <text evidence="19">The sequence shown here is derived from an EMBL/GenBank/DDBJ whole genome shotgun (WGS) entry which is preliminary data.</text>
</comment>
<evidence type="ECO:0000259" key="16">
    <source>
        <dbReference type="PROSITE" id="PS51093"/>
    </source>
</evidence>
<evidence type="ECO:0000256" key="1">
    <source>
        <dbReference type="ARBA" id="ARBA00004651"/>
    </source>
</evidence>
<dbReference type="EMBL" id="JBGMEF010000007">
    <property type="protein sequence ID" value="MFO3666458.1"/>
    <property type="molecule type" value="Genomic_DNA"/>
</dbReference>
<dbReference type="SUPFAM" id="SSF51261">
    <property type="entry name" value="Duplicated hybrid motif"/>
    <property type="match status" value="1"/>
</dbReference>
<dbReference type="PROSITE" id="PS51098">
    <property type="entry name" value="PTS_EIIB_TYPE_1"/>
    <property type="match status" value="1"/>
</dbReference>
<evidence type="ECO:0000256" key="6">
    <source>
        <dbReference type="ARBA" id="ARBA00022683"/>
    </source>
</evidence>
<dbReference type="PROSITE" id="PS51103">
    <property type="entry name" value="PTS_EIIC_TYPE_1"/>
    <property type="match status" value="1"/>
</dbReference>
<dbReference type="InterPro" id="IPR003352">
    <property type="entry name" value="PTS_EIIC"/>
</dbReference>
<dbReference type="PROSITE" id="PS51093">
    <property type="entry name" value="PTS_EIIA_TYPE_1"/>
    <property type="match status" value="1"/>
</dbReference>
<evidence type="ECO:0000256" key="2">
    <source>
        <dbReference type="ARBA" id="ARBA00022448"/>
    </source>
</evidence>
<gene>
    <name evidence="19" type="ORF">ACCQ42_01535</name>
</gene>
<comment type="catalytic activity">
    <reaction evidence="13">
        <text>N(pros)-phospho-L-histidyl-[protein](out) + sucrose = sucrose 6(G)-phosphate(in) + L-histidyl-[protein]</text>
        <dbReference type="Rhea" id="RHEA:49236"/>
        <dbReference type="Rhea" id="RHEA-COMP:9745"/>
        <dbReference type="Rhea" id="RHEA-COMP:9746"/>
        <dbReference type="ChEBI" id="CHEBI:17992"/>
        <dbReference type="ChEBI" id="CHEBI:29979"/>
        <dbReference type="ChEBI" id="CHEBI:64837"/>
        <dbReference type="ChEBI" id="CHEBI:91002"/>
        <dbReference type="EC" id="2.7.1.211"/>
    </reaction>
</comment>
<dbReference type="Pfam" id="PF00367">
    <property type="entry name" value="PTS_EIIB"/>
    <property type="match status" value="1"/>
</dbReference>
<keyword evidence="2" id="KW-0813">Transport</keyword>
<evidence type="ECO:0000256" key="8">
    <source>
        <dbReference type="ARBA" id="ARBA00022777"/>
    </source>
</evidence>
<comment type="function">
    <text evidence="12">The phosphoenolpyruvate-dependent sugar phosphotransferase system (sugar PTS), a major carbohydrate active transport system, catalyzes the phosphorylation of incoming sugar substrates concomitantly with their translocation across the cell membrane. This system is involved in sucrose transport.</text>
</comment>
<protein>
    <recommendedName>
        <fullName evidence="11">protein-N(pi)-phosphohistidine--sucrose phosphotransferase</fullName>
        <ecNumber evidence="11">2.7.1.211</ecNumber>
    </recommendedName>
</protein>
<keyword evidence="7 15" id="KW-0812">Transmembrane</keyword>
<evidence type="ECO:0000256" key="9">
    <source>
        <dbReference type="ARBA" id="ARBA00022989"/>
    </source>
</evidence>
<evidence type="ECO:0000256" key="13">
    <source>
        <dbReference type="ARBA" id="ARBA00048931"/>
    </source>
</evidence>
<feature type="transmembrane region" description="Helical" evidence="15">
    <location>
        <begin position="439"/>
        <end position="461"/>
    </location>
</feature>